<organism evidence="1 2">
    <name type="scientific">Pseudoduganella aquatica</name>
    <dbReference type="NCBI Taxonomy" id="2660641"/>
    <lineage>
        <taxon>Bacteria</taxon>
        <taxon>Pseudomonadati</taxon>
        <taxon>Pseudomonadota</taxon>
        <taxon>Betaproteobacteria</taxon>
        <taxon>Burkholderiales</taxon>
        <taxon>Oxalobacteraceae</taxon>
        <taxon>Telluria group</taxon>
        <taxon>Pseudoduganella</taxon>
    </lineage>
</organism>
<protein>
    <submittedName>
        <fullName evidence="1">Peptidase</fullName>
    </submittedName>
</protein>
<gene>
    <name evidence="1" type="ORF">GTP77_18885</name>
</gene>
<sequence>MIKSFRHKGLERFFETGSMAGIQAHHAPRLRAQLAKLDTVYGPIGMDLPGWHLHPLKGALKDCWAVWVDKNWRMIFKFEHGDAVLIDYSDYH</sequence>
<dbReference type="PANTHER" id="PTHR40266">
    <property type="entry name" value="TOXIN HIGB-1"/>
    <property type="match status" value="1"/>
</dbReference>
<keyword evidence="2" id="KW-1185">Reference proteome</keyword>
<dbReference type="AlphaFoldDB" id="A0A7X4HDT2"/>
<dbReference type="EMBL" id="WWCU01000023">
    <property type="protein sequence ID" value="MYN09393.1"/>
    <property type="molecule type" value="Genomic_DNA"/>
</dbReference>
<dbReference type="InterPro" id="IPR007711">
    <property type="entry name" value="HigB-1"/>
</dbReference>
<reference evidence="1 2" key="1">
    <citation type="submission" date="2019-12" db="EMBL/GenBank/DDBJ databases">
        <title>Novel species isolated from a subtropical stream in China.</title>
        <authorList>
            <person name="Lu H."/>
        </authorList>
    </citation>
    <scope>NUCLEOTIDE SEQUENCE [LARGE SCALE GENOMIC DNA]</scope>
    <source>
        <strain evidence="1 2">FT127W</strain>
    </source>
</reference>
<name>A0A7X4HDT2_9BURK</name>
<dbReference type="RefSeq" id="WP_161073782.1">
    <property type="nucleotide sequence ID" value="NZ_CP086370.1"/>
</dbReference>
<dbReference type="Pfam" id="PF05015">
    <property type="entry name" value="HigB-like_toxin"/>
    <property type="match status" value="1"/>
</dbReference>
<evidence type="ECO:0000313" key="2">
    <source>
        <dbReference type="Proteomes" id="UP000450676"/>
    </source>
</evidence>
<accession>A0A7X4HDT2</accession>
<dbReference type="Gene3D" id="3.30.2310.20">
    <property type="entry name" value="RelE-like"/>
    <property type="match status" value="1"/>
</dbReference>
<comment type="caution">
    <text evidence="1">The sequence shown here is derived from an EMBL/GenBank/DDBJ whole genome shotgun (WGS) entry which is preliminary data.</text>
</comment>
<evidence type="ECO:0000313" key="1">
    <source>
        <dbReference type="EMBL" id="MYN09393.1"/>
    </source>
</evidence>
<dbReference type="Proteomes" id="UP000450676">
    <property type="component" value="Unassembled WGS sequence"/>
</dbReference>
<proteinExistence type="predicted"/>
<dbReference type="SUPFAM" id="SSF143011">
    <property type="entry name" value="RelE-like"/>
    <property type="match status" value="1"/>
</dbReference>
<dbReference type="InterPro" id="IPR035093">
    <property type="entry name" value="RelE/ParE_toxin_dom_sf"/>
</dbReference>
<dbReference type="PANTHER" id="PTHR40266:SF2">
    <property type="entry name" value="TOXIN HIGB-1"/>
    <property type="match status" value="1"/>
</dbReference>